<dbReference type="InterPro" id="IPR023393">
    <property type="entry name" value="START-like_dom_sf"/>
</dbReference>
<dbReference type="PATRIC" id="fig|1408103.3.peg.1006"/>
<dbReference type="RefSeq" id="WP_046522541.1">
    <property type="nucleotide sequence ID" value="NZ_LAYY01000004.1"/>
</dbReference>
<comment type="caution">
    <text evidence="3">The sequence shown here is derived from an EMBL/GenBank/DDBJ whole genome shotgun (WGS) entry which is preliminary data.</text>
</comment>
<dbReference type="AlphaFoldDB" id="A0A0M2T2K8"/>
<feature type="domain" description="Activator of Hsp90 ATPase homologue 1/2-like C-terminal" evidence="2">
    <location>
        <begin position="15"/>
        <end position="115"/>
    </location>
</feature>
<name>A0A0M2T2K8_9BACI</name>
<keyword evidence="4" id="KW-1185">Reference proteome</keyword>
<evidence type="ECO:0000259" key="2">
    <source>
        <dbReference type="Pfam" id="PF08327"/>
    </source>
</evidence>
<proteinExistence type="inferred from homology"/>
<dbReference type="InterPro" id="IPR013538">
    <property type="entry name" value="ASHA1/2-like_C"/>
</dbReference>
<comment type="similarity">
    <text evidence="1">Belongs to the AHA1 family.</text>
</comment>
<protein>
    <recommendedName>
        <fullName evidence="2">Activator of Hsp90 ATPase homologue 1/2-like C-terminal domain-containing protein</fullName>
    </recommendedName>
</protein>
<dbReference type="Pfam" id="PF08327">
    <property type="entry name" value="AHSA1"/>
    <property type="match status" value="1"/>
</dbReference>
<accession>A0A0M2T2K8</accession>
<reference evidence="3 4" key="1">
    <citation type="submission" date="2015-04" db="EMBL/GenBank/DDBJ databases">
        <title>Taxonomic description and genome sequence of Bacillus campisalis sp. nov., a novel member of the genus Bacillus isolated from solar saltern.</title>
        <authorList>
            <person name="Mathan Kumar R."/>
            <person name="Kaur G."/>
            <person name="Kumar A."/>
            <person name="Singh N.K."/>
            <person name="Kaur N."/>
            <person name="Kumar N."/>
            <person name="Mayilraj S."/>
        </authorList>
    </citation>
    <scope>NUCLEOTIDE SEQUENCE [LARGE SCALE GENOMIC DNA]</scope>
    <source>
        <strain evidence="3 4">SA2-6</strain>
    </source>
</reference>
<organism evidence="3 4">
    <name type="scientific">Mesobacillus campisalis</name>
    <dbReference type="NCBI Taxonomy" id="1408103"/>
    <lineage>
        <taxon>Bacteria</taxon>
        <taxon>Bacillati</taxon>
        <taxon>Bacillota</taxon>
        <taxon>Bacilli</taxon>
        <taxon>Bacillales</taxon>
        <taxon>Bacillaceae</taxon>
        <taxon>Mesobacillus</taxon>
    </lineage>
</organism>
<dbReference type="EMBL" id="LAYY01000004">
    <property type="protein sequence ID" value="KKK39050.1"/>
    <property type="molecule type" value="Genomic_DNA"/>
</dbReference>
<evidence type="ECO:0000256" key="1">
    <source>
        <dbReference type="ARBA" id="ARBA00006817"/>
    </source>
</evidence>
<dbReference type="SUPFAM" id="SSF55961">
    <property type="entry name" value="Bet v1-like"/>
    <property type="match status" value="1"/>
</dbReference>
<sequence length="145" mass="16527">MTNKLIVKEEVLIEAAPSKVWEVLIKPEYIAQWDALPEDYPSDNMTKGSKVVWDNPSGGQTVTTIIKAEELKELKIALYLSNWEVQPEEGDVAYLYQLEDLNGRTLLKMEIGDFSLLKDGQKYYDASIEFALEAKEVIKELAEKQ</sequence>
<dbReference type="Proteomes" id="UP000034166">
    <property type="component" value="Unassembled WGS sequence"/>
</dbReference>
<dbReference type="OrthoDB" id="2355173at2"/>
<evidence type="ECO:0000313" key="3">
    <source>
        <dbReference type="EMBL" id="KKK39050.1"/>
    </source>
</evidence>
<gene>
    <name evidence="3" type="ORF">WQ57_04480</name>
</gene>
<evidence type="ECO:0000313" key="4">
    <source>
        <dbReference type="Proteomes" id="UP000034166"/>
    </source>
</evidence>
<dbReference type="Gene3D" id="3.30.530.20">
    <property type="match status" value="1"/>
</dbReference>